<sequence length="62" mass="6708">MEMKQVAHINTNPQDISDTNSIKLEKIVTTASGFDQVLSIAPASISVVSPQEILTRPTRDLG</sequence>
<reference evidence="1 2" key="1">
    <citation type="submission" date="2018-06" db="EMBL/GenBank/DDBJ databases">
        <authorList>
            <consortium name="Pathogen Informatics"/>
            <person name="Doyle S."/>
        </authorList>
    </citation>
    <scope>NUCLEOTIDE SEQUENCE [LARGE SCALE GENOMIC DNA]</scope>
    <source>
        <strain evidence="1 2">NCTC12714</strain>
    </source>
</reference>
<accession>A0A377PTG9</accession>
<keyword evidence="2" id="KW-1185">Reference proteome</keyword>
<gene>
    <name evidence="1" type="primary">cfrA_1</name>
    <name evidence="1" type="ORF">NCTC12714_00470</name>
</gene>
<name>A0A377PTG9_9HELI</name>
<keyword evidence="1" id="KW-0675">Receptor</keyword>
<proteinExistence type="predicted"/>
<evidence type="ECO:0000313" key="2">
    <source>
        <dbReference type="Proteomes" id="UP000255139"/>
    </source>
</evidence>
<dbReference type="EMBL" id="UGJE01000002">
    <property type="protein sequence ID" value="STQ85684.1"/>
    <property type="molecule type" value="Genomic_DNA"/>
</dbReference>
<dbReference type="Proteomes" id="UP000255139">
    <property type="component" value="Unassembled WGS sequence"/>
</dbReference>
<evidence type="ECO:0000313" key="1">
    <source>
        <dbReference type="EMBL" id="STQ85684.1"/>
    </source>
</evidence>
<protein>
    <submittedName>
        <fullName evidence="1">Ferric receptor CfrA</fullName>
    </submittedName>
</protein>
<dbReference type="AlphaFoldDB" id="A0A377PTG9"/>
<organism evidence="1 2">
    <name type="scientific">Helicobacter muridarum</name>
    <dbReference type="NCBI Taxonomy" id="216"/>
    <lineage>
        <taxon>Bacteria</taxon>
        <taxon>Pseudomonadati</taxon>
        <taxon>Campylobacterota</taxon>
        <taxon>Epsilonproteobacteria</taxon>
        <taxon>Campylobacterales</taxon>
        <taxon>Helicobacteraceae</taxon>
        <taxon>Helicobacter</taxon>
    </lineage>
</organism>